<sequence>MPLIMNVEDINGLDGLAPRACEVCHRKDKLFRCSACQAVYYCGRDCQMEDRECHKIPCKLLKKALNRYKLEEQKLREWPGDLDSPANAFEQDVGHFWRNMATRPYMVARLDLAHIMLNSYGTPGGPVDLVQIILDHYFDMLRLSRSDDLGVREIIPGLYVRLGRDQDAYDFMTWFAAVNEDPDHEWGNVDKPFLDTKDANVFEEPLKRAWTVTSFLDLSHAVVVLLIKVRVLLDLYAIQNTFIALTGVIPPEIIAIICGKLVRSDVMFRHQILLSTPEKIASLTKRIKGQVRELYKAIGKYNPYFWNLMVNDPDACVLRRPQFNGYAQRSEQEALVILAFTFAAWYETPGAVKMLRDLAKMR</sequence>
<dbReference type="Gene3D" id="6.10.140.2220">
    <property type="match status" value="1"/>
</dbReference>
<dbReference type="SUPFAM" id="SSF144232">
    <property type="entry name" value="HIT/MYND zinc finger-like"/>
    <property type="match status" value="1"/>
</dbReference>
<dbReference type="EMBL" id="BLZH01000003">
    <property type="protein sequence ID" value="GFP54227.1"/>
    <property type="molecule type" value="Genomic_DNA"/>
</dbReference>
<evidence type="ECO:0000313" key="7">
    <source>
        <dbReference type="Proteomes" id="UP000517252"/>
    </source>
</evidence>
<gene>
    <name evidence="6" type="ORF">TASIC1_0003060500</name>
</gene>
<reference evidence="6 7" key="1">
    <citation type="submission" date="2020-07" db="EMBL/GenBank/DDBJ databases">
        <title>Trichoderma asperellum IC-1 whole genome shotgun sequence.</title>
        <authorList>
            <person name="Kanamasa S."/>
            <person name="Takahashi H."/>
        </authorList>
    </citation>
    <scope>NUCLEOTIDE SEQUENCE [LARGE SCALE GENOMIC DNA]</scope>
    <source>
        <strain evidence="6 7">IC-1</strain>
    </source>
</reference>
<accession>A0A6V8QNZ3</accession>
<evidence type="ECO:0000256" key="1">
    <source>
        <dbReference type="ARBA" id="ARBA00022723"/>
    </source>
</evidence>
<keyword evidence="2 4" id="KW-0863">Zinc-finger</keyword>
<dbReference type="AlphaFoldDB" id="A0A6V8QNZ3"/>
<evidence type="ECO:0000256" key="3">
    <source>
        <dbReference type="ARBA" id="ARBA00022833"/>
    </source>
</evidence>
<dbReference type="GO" id="GO:0008270">
    <property type="term" value="F:zinc ion binding"/>
    <property type="evidence" value="ECO:0007669"/>
    <property type="project" value="UniProtKB-KW"/>
</dbReference>
<proteinExistence type="predicted"/>
<dbReference type="PROSITE" id="PS01360">
    <property type="entry name" value="ZF_MYND_1"/>
    <property type="match status" value="1"/>
</dbReference>
<keyword evidence="1" id="KW-0479">Metal-binding</keyword>
<comment type="caution">
    <text evidence="6">The sequence shown here is derived from an EMBL/GenBank/DDBJ whole genome shotgun (WGS) entry which is preliminary data.</text>
</comment>
<dbReference type="Pfam" id="PF01753">
    <property type="entry name" value="zf-MYND"/>
    <property type="match status" value="1"/>
</dbReference>
<evidence type="ECO:0000313" key="6">
    <source>
        <dbReference type="EMBL" id="GFP54227.1"/>
    </source>
</evidence>
<keyword evidence="3" id="KW-0862">Zinc</keyword>
<organism evidence="6 7">
    <name type="scientific">Trichoderma asperellum</name>
    <name type="common">Filamentous fungus</name>
    <dbReference type="NCBI Taxonomy" id="101201"/>
    <lineage>
        <taxon>Eukaryota</taxon>
        <taxon>Fungi</taxon>
        <taxon>Dikarya</taxon>
        <taxon>Ascomycota</taxon>
        <taxon>Pezizomycotina</taxon>
        <taxon>Sordariomycetes</taxon>
        <taxon>Hypocreomycetidae</taxon>
        <taxon>Hypocreales</taxon>
        <taxon>Hypocreaceae</taxon>
        <taxon>Trichoderma</taxon>
    </lineage>
</organism>
<evidence type="ECO:0000259" key="5">
    <source>
        <dbReference type="PROSITE" id="PS50865"/>
    </source>
</evidence>
<dbReference type="InterPro" id="IPR002893">
    <property type="entry name" value="Znf_MYND"/>
</dbReference>
<dbReference type="OrthoDB" id="5952526at2759"/>
<evidence type="ECO:0000256" key="4">
    <source>
        <dbReference type="PROSITE-ProRule" id="PRU00134"/>
    </source>
</evidence>
<protein>
    <recommendedName>
        <fullName evidence="5">MYND-type domain-containing protein</fullName>
    </recommendedName>
</protein>
<dbReference type="Proteomes" id="UP000517252">
    <property type="component" value="Unassembled WGS sequence"/>
</dbReference>
<evidence type="ECO:0000256" key="2">
    <source>
        <dbReference type="ARBA" id="ARBA00022771"/>
    </source>
</evidence>
<dbReference type="PROSITE" id="PS50865">
    <property type="entry name" value="ZF_MYND_2"/>
    <property type="match status" value="1"/>
</dbReference>
<name>A0A6V8QNZ3_TRIAP</name>
<feature type="domain" description="MYND-type" evidence="5">
    <location>
        <begin position="21"/>
        <end position="58"/>
    </location>
</feature>